<dbReference type="Gene3D" id="3.90.220.20">
    <property type="entry name" value="DNA methylase specificity domains"/>
    <property type="match status" value="2"/>
</dbReference>
<evidence type="ECO:0000256" key="1">
    <source>
        <dbReference type="ARBA" id="ARBA00022747"/>
    </source>
</evidence>
<name>A0ABP3CAY9_9MICO</name>
<evidence type="ECO:0000313" key="4">
    <source>
        <dbReference type="Proteomes" id="UP001498238"/>
    </source>
</evidence>
<organism evidence="3 4">
    <name type="scientific">Brevibacterium metallidurans</name>
    <dbReference type="NCBI Taxonomy" id="1482676"/>
    <lineage>
        <taxon>Bacteria</taxon>
        <taxon>Bacillati</taxon>
        <taxon>Actinomycetota</taxon>
        <taxon>Actinomycetes</taxon>
        <taxon>Micrococcales</taxon>
        <taxon>Brevibacteriaceae</taxon>
        <taxon>Brevibacterium</taxon>
    </lineage>
</organism>
<dbReference type="PANTHER" id="PTHR30408">
    <property type="entry name" value="TYPE-1 RESTRICTION ENZYME ECOKI SPECIFICITY PROTEIN"/>
    <property type="match status" value="1"/>
</dbReference>
<dbReference type="InterPro" id="IPR052021">
    <property type="entry name" value="Type-I_RS_S_subunit"/>
</dbReference>
<dbReference type="SUPFAM" id="SSF116734">
    <property type="entry name" value="DNA methylase specificity domain"/>
    <property type="match status" value="2"/>
</dbReference>
<protein>
    <recommendedName>
        <fullName evidence="5">Restriction endonuclease subunit S</fullName>
    </recommendedName>
</protein>
<accession>A0ABP3CAY9</accession>
<dbReference type="InterPro" id="IPR044946">
    <property type="entry name" value="Restrct_endonuc_typeI_TRD_sf"/>
</dbReference>
<reference evidence="3 4" key="1">
    <citation type="submission" date="2024-01" db="EMBL/GenBank/DDBJ databases">
        <title>Characterization of antibiotic resistant novel bacterial strains and their environmental applications.</title>
        <authorList>
            <person name="Manzoor S."/>
            <person name="Abbas S."/>
            <person name="Arshad M."/>
            <person name="Ahmed I."/>
        </authorList>
    </citation>
    <scope>NUCLEOTIDE SEQUENCE [LARGE SCALE GENOMIC DNA]</scope>
    <source>
        <strain evidence="3 4">NCCP-602</strain>
    </source>
</reference>
<proteinExistence type="predicted"/>
<dbReference type="CDD" id="cd16961">
    <property type="entry name" value="RMtype1_S_TRD-CR_like"/>
    <property type="match status" value="1"/>
</dbReference>
<dbReference type="PANTHER" id="PTHR30408:SF12">
    <property type="entry name" value="TYPE I RESTRICTION ENZYME MJAVIII SPECIFICITY SUBUNIT"/>
    <property type="match status" value="1"/>
</dbReference>
<evidence type="ECO:0000313" key="3">
    <source>
        <dbReference type="EMBL" id="GAA0037081.1"/>
    </source>
</evidence>
<comment type="caution">
    <text evidence="3">The sequence shown here is derived from an EMBL/GenBank/DDBJ whole genome shotgun (WGS) entry which is preliminary data.</text>
</comment>
<sequence>MIIAPVRSQVAFSDGRLDAKYHCSPGVLANERMQTLALAGAELRPVAGDAGLGQVGSTSRTRRVYAAQGEESLPYLRPYDVFDYLPQPADQLSKSGSIGWEGLVPNEGTILQTCSGRNLGPLAYADSYLSRFVVSDDMLRLNIDAEEDRFYVFAFLRTPTGQALLTRSKTGNVIDHLSPDDLGAVLVPFFDDALQSQTVADMKHAVTLREAARERLDELIDEFESRVPGPARDGRLADGWTHQASALGGRLDAAFHDPLVTSVRNANNVAGGVRVGDVAETFIPGRYKRYYVEPEHGKPIVSGRQLLQTQPINLRYIAARSFDFNRYSLEEGMLAFGAEGRAEDRISQPVLTTGDRTDWLANNHVMRVRPRAGVNPGWLYLCFASWQVQAQVKAQSCGSVVDAVYPGDLDDVILPPIDEVRGDAAYQCWKDFAEANRLEANAIDRLESSMLASVEAS</sequence>
<evidence type="ECO:0008006" key="5">
    <source>
        <dbReference type="Google" id="ProtNLM"/>
    </source>
</evidence>
<dbReference type="Proteomes" id="UP001498238">
    <property type="component" value="Unassembled WGS sequence"/>
</dbReference>
<dbReference type="EMBL" id="BAAAAF010000015">
    <property type="protein sequence ID" value="GAA0037081.1"/>
    <property type="molecule type" value="Genomic_DNA"/>
</dbReference>
<evidence type="ECO:0000256" key="2">
    <source>
        <dbReference type="ARBA" id="ARBA00023125"/>
    </source>
</evidence>
<keyword evidence="1" id="KW-0680">Restriction system</keyword>
<keyword evidence="4" id="KW-1185">Reference proteome</keyword>
<keyword evidence="2" id="KW-0238">DNA-binding</keyword>
<gene>
    <name evidence="3" type="ORF">NCCP602_30420</name>
</gene>